<evidence type="ECO:0000259" key="9">
    <source>
        <dbReference type="PROSITE" id="PS51755"/>
    </source>
</evidence>
<dbReference type="SMART" id="SM00862">
    <property type="entry name" value="Trans_reg_C"/>
    <property type="match status" value="1"/>
</dbReference>
<dbReference type="Gene3D" id="6.10.250.690">
    <property type="match status" value="1"/>
</dbReference>
<dbReference type="InterPro" id="IPR001789">
    <property type="entry name" value="Sig_transdc_resp-reg_receiver"/>
</dbReference>
<dbReference type="GO" id="GO:0005829">
    <property type="term" value="C:cytosol"/>
    <property type="evidence" value="ECO:0007669"/>
    <property type="project" value="TreeGrafter"/>
</dbReference>
<proteinExistence type="predicted"/>
<keyword evidence="11" id="KW-1185">Reference proteome</keyword>
<dbReference type="SUPFAM" id="SSF46894">
    <property type="entry name" value="C-terminal effector domain of the bipartite response regulators"/>
    <property type="match status" value="1"/>
</dbReference>
<dbReference type="GO" id="GO:0006355">
    <property type="term" value="P:regulation of DNA-templated transcription"/>
    <property type="evidence" value="ECO:0007669"/>
    <property type="project" value="InterPro"/>
</dbReference>
<gene>
    <name evidence="10" type="ORF">KK083_24900</name>
</gene>
<comment type="caution">
    <text evidence="10">The sequence shown here is derived from an EMBL/GenBank/DDBJ whole genome shotgun (WGS) entry which is preliminary data.</text>
</comment>
<dbReference type="GO" id="GO:0000156">
    <property type="term" value="F:phosphorelay response regulator activity"/>
    <property type="evidence" value="ECO:0007669"/>
    <property type="project" value="TreeGrafter"/>
</dbReference>
<dbReference type="Gene3D" id="1.10.10.10">
    <property type="entry name" value="Winged helix-like DNA-binding domain superfamily/Winged helix DNA-binding domain"/>
    <property type="match status" value="1"/>
</dbReference>
<protein>
    <submittedName>
        <fullName evidence="10">Response regulator transcription factor</fullName>
    </submittedName>
</protein>
<dbReference type="Pfam" id="PF00486">
    <property type="entry name" value="Trans_reg_C"/>
    <property type="match status" value="1"/>
</dbReference>
<evidence type="ECO:0000256" key="5">
    <source>
        <dbReference type="ARBA" id="ARBA00023163"/>
    </source>
</evidence>
<evidence type="ECO:0000256" key="1">
    <source>
        <dbReference type="ARBA" id="ARBA00022553"/>
    </source>
</evidence>
<evidence type="ECO:0000313" key="11">
    <source>
        <dbReference type="Proteomes" id="UP001319200"/>
    </source>
</evidence>
<dbReference type="CDD" id="cd00383">
    <property type="entry name" value="trans_reg_C"/>
    <property type="match status" value="1"/>
</dbReference>
<keyword evidence="3" id="KW-0805">Transcription regulation</keyword>
<evidence type="ECO:0000256" key="3">
    <source>
        <dbReference type="ARBA" id="ARBA00023015"/>
    </source>
</evidence>
<dbReference type="Gene3D" id="3.40.50.2300">
    <property type="match status" value="1"/>
</dbReference>
<sequence length="228" mass="25444">MKILLIEDEPNVISFVRRGLMEARHEVSVAMDGLTGLQMIRSALPDVVLLDVMLPGMNGVELCRKVRSQNIGVPIIMLTALGTSENIVMGLETGADDYITKPFKFTELLARISAVVRRSHGKSAVDNSVIQVDDLALDTLGKLVTRSGERINLTATEYNLLEFLVKNKGRVFSRLEILEKVWDINFNTNTNVVDVYINHVRRKIDRPGAKKLIHTVVGMGYVLREDAD</sequence>
<dbReference type="PANTHER" id="PTHR48111">
    <property type="entry name" value="REGULATOR OF RPOS"/>
    <property type="match status" value="1"/>
</dbReference>
<dbReference type="RefSeq" id="WP_254168529.1">
    <property type="nucleotide sequence ID" value="NZ_JAHESF010000035.1"/>
</dbReference>
<organism evidence="10 11">
    <name type="scientific">Chryseosolibacter histidini</name>
    <dbReference type="NCBI Taxonomy" id="2782349"/>
    <lineage>
        <taxon>Bacteria</taxon>
        <taxon>Pseudomonadati</taxon>
        <taxon>Bacteroidota</taxon>
        <taxon>Cytophagia</taxon>
        <taxon>Cytophagales</taxon>
        <taxon>Chryseotaleaceae</taxon>
        <taxon>Chryseosolibacter</taxon>
    </lineage>
</organism>
<accession>A0AAP2DPL3</accession>
<dbReference type="EMBL" id="JAHESF010000035">
    <property type="protein sequence ID" value="MBT1700151.1"/>
    <property type="molecule type" value="Genomic_DNA"/>
</dbReference>
<evidence type="ECO:0000256" key="7">
    <source>
        <dbReference type="PROSITE-ProRule" id="PRU01091"/>
    </source>
</evidence>
<evidence type="ECO:0000259" key="8">
    <source>
        <dbReference type="PROSITE" id="PS50110"/>
    </source>
</evidence>
<dbReference type="FunFam" id="1.10.10.10:FF:000005">
    <property type="entry name" value="Two-component system response regulator"/>
    <property type="match status" value="1"/>
</dbReference>
<feature type="domain" description="OmpR/PhoB-type" evidence="9">
    <location>
        <begin position="127"/>
        <end position="225"/>
    </location>
</feature>
<feature type="DNA-binding region" description="OmpR/PhoB-type" evidence="7">
    <location>
        <begin position="127"/>
        <end position="225"/>
    </location>
</feature>
<reference evidence="10 11" key="1">
    <citation type="submission" date="2021-05" db="EMBL/GenBank/DDBJ databases">
        <title>A Polyphasic approach of four new species of the genus Ohtaekwangia: Ohtaekwangia histidinii sp. nov., Ohtaekwangia cretensis sp. nov., Ohtaekwangia indiensis sp. nov., Ohtaekwangia reichenbachii sp. nov. from diverse environment.</title>
        <authorList>
            <person name="Octaviana S."/>
        </authorList>
    </citation>
    <scope>NUCLEOTIDE SEQUENCE [LARGE SCALE GENOMIC DNA]</scope>
    <source>
        <strain evidence="10 11">PWU4</strain>
    </source>
</reference>
<evidence type="ECO:0000256" key="6">
    <source>
        <dbReference type="PROSITE-ProRule" id="PRU00169"/>
    </source>
</evidence>
<dbReference type="InterPro" id="IPR036388">
    <property type="entry name" value="WH-like_DNA-bd_sf"/>
</dbReference>
<dbReference type="InterPro" id="IPR011006">
    <property type="entry name" value="CheY-like_superfamily"/>
</dbReference>
<dbReference type="PROSITE" id="PS51755">
    <property type="entry name" value="OMPR_PHOB"/>
    <property type="match status" value="1"/>
</dbReference>
<evidence type="ECO:0000256" key="4">
    <source>
        <dbReference type="ARBA" id="ARBA00023125"/>
    </source>
</evidence>
<feature type="domain" description="Response regulatory" evidence="8">
    <location>
        <begin position="2"/>
        <end position="116"/>
    </location>
</feature>
<dbReference type="GO" id="GO:0032993">
    <property type="term" value="C:protein-DNA complex"/>
    <property type="evidence" value="ECO:0007669"/>
    <property type="project" value="TreeGrafter"/>
</dbReference>
<keyword evidence="1 6" id="KW-0597">Phosphoprotein</keyword>
<keyword evidence="4 7" id="KW-0238">DNA-binding</keyword>
<dbReference type="GO" id="GO:0000976">
    <property type="term" value="F:transcription cis-regulatory region binding"/>
    <property type="evidence" value="ECO:0007669"/>
    <property type="project" value="TreeGrafter"/>
</dbReference>
<dbReference type="InterPro" id="IPR016032">
    <property type="entry name" value="Sig_transdc_resp-reg_C-effctor"/>
</dbReference>
<dbReference type="AlphaFoldDB" id="A0AAP2DPL3"/>
<dbReference type="InterPro" id="IPR001867">
    <property type="entry name" value="OmpR/PhoB-type_DNA-bd"/>
</dbReference>
<feature type="modified residue" description="4-aspartylphosphate" evidence="6">
    <location>
        <position position="51"/>
    </location>
</feature>
<dbReference type="Proteomes" id="UP001319200">
    <property type="component" value="Unassembled WGS sequence"/>
</dbReference>
<name>A0AAP2DPL3_9BACT</name>
<dbReference type="SUPFAM" id="SSF52172">
    <property type="entry name" value="CheY-like"/>
    <property type="match status" value="1"/>
</dbReference>
<dbReference type="PROSITE" id="PS50110">
    <property type="entry name" value="RESPONSE_REGULATORY"/>
    <property type="match status" value="1"/>
</dbReference>
<dbReference type="InterPro" id="IPR039420">
    <property type="entry name" value="WalR-like"/>
</dbReference>
<dbReference type="Pfam" id="PF00072">
    <property type="entry name" value="Response_reg"/>
    <property type="match status" value="1"/>
</dbReference>
<dbReference type="CDD" id="cd17574">
    <property type="entry name" value="REC_OmpR"/>
    <property type="match status" value="1"/>
</dbReference>
<dbReference type="PANTHER" id="PTHR48111:SF22">
    <property type="entry name" value="REGULATOR OF RPOS"/>
    <property type="match status" value="1"/>
</dbReference>
<dbReference type="SMART" id="SM00448">
    <property type="entry name" value="REC"/>
    <property type="match status" value="1"/>
</dbReference>
<keyword evidence="2" id="KW-0902">Two-component regulatory system</keyword>
<dbReference type="FunFam" id="3.40.50.2300:FF:000001">
    <property type="entry name" value="DNA-binding response regulator PhoB"/>
    <property type="match status" value="1"/>
</dbReference>
<evidence type="ECO:0000256" key="2">
    <source>
        <dbReference type="ARBA" id="ARBA00023012"/>
    </source>
</evidence>
<evidence type="ECO:0000313" key="10">
    <source>
        <dbReference type="EMBL" id="MBT1700151.1"/>
    </source>
</evidence>
<keyword evidence="5" id="KW-0804">Transcription</keyword>